<feature type="region of interest" description="Disordered" evidence="1">
    <location>
        <begin position="101"/>
        <end position="151"/>
    </location>
</feature>
<feature type="region of interest" description="Disordered" evidence="1">
    <location>
        <begin position="50"/>
        <end position="74"/>
    </location>
</feature>
<dbReference type="AlphaFoldDB" id="A0A183BN06"/>
<feature type="compositionally biased region" description="Polar residues" evidence="1">
    <location>
        <begin position="1"/>
        <end position="18"/>
    </location>
</feature>
<evidence type="ECO:0000256" key="1">
    <source>
        <dbReference type="SAM" id="MobiDB-lite"/>
    </source>
</evidence>
<evidence type="ECO:0000313" key="3">
    <source>
        <dbReference type="WBParaSite" id="GPLIN_000199100"/>
    </source>
</evidence>
<evidence type="ECO:0000313" key="2">
    <source>
        <dbReference type="Proteomes" id="UP000050741"/>
    </source>
</evidence>
<reference evidence="2" key="2">
    <citation type="submission" date="2014-05" db="EMBL/GenBank/DDBJ databases">
        <title>The genome and life-stage specific transcriptomes of Globodera pallida elucidate key aspects of plant parasitism by a cyst nematode.</title>
        <authorList>
            <person name="Cotton J.A."/>
            <person name="Lilley C.J."/>
            <person name="Jones L.M."/>
            <person name="Kikuchi T."/>
            <person name="Reid A.J."/>
            <person name="Thorpe P."/>
            <person name="Tsai I.J."/>
            <person name="Beasley H."/>
            <person name="Blok V."/>
            <person name="Cock P.J.A."/>
            <person name="Van den Akker S.E."/>
            <person name="Holroyd N."/>
            <person name="Hunt M."/>
            <person name="Mantelin S."/>
            <person name="Naghra H."/>
            <person name="Pain A."/>
            <person name="Palomares-Rius J.E."/>
            <person name="Zarowiecki M."/>
            <person name="Berriman M."/>
            <person name="Jones J.T."/>
            <person name="Urwin P.E."/>
        </authorList>
    </citation>
    <scope>NUCLEOTIDE SEQUENCE [LARGE SCALE GENOMIC DNA]</scope>
    <source>
        <strain evidence="2">Lindley</strain>
    </source>
</reference>
<reference evidence="3" key="3">
    <citation type="submission" date="2016-06" db="UniProtKB">
        <authorList>
            <consortium name="WormBaseParasite"/>
        </authorList>
    </citation>
    <scope>IDENTIFICATION</scope>
</reference>
<dbReference type="Proteomes" id="UP000050741">
    <property type="component" value="Unassembled WGS sequence"/>
</dbReference>
<proteinExistence type="predicted"/>
<reference evidence="2" key="1">
    <citation type="submission" date="2013-12" db="EMBL/GenBank/DDBJ databases">
        <authorList>
            <person name="Aslett M."/>
        </authorList>
    </citation>
    <scope>NUCLEOTIDE SEQUENCE [LARGE SCALE GENOMIC DNA]</scope>
    <source>
        <strain evidence="2">Lindley</strain>
    </source>
</reference>
<organism evidence="2 3">
    <name type="scientific">Globodera pallida</name>
    <name type="common">Potato cyst nematode worm</name>
    <name type="synonym">Heterodera pallida</name>
    <dbReference type="NCBI Taxonomy" id="36090"/>
    <lineage>
        <taxon>Eukaryota</taxon>
        <taxon>Metazoa</taxon>
        <taxon>Ecdysozoa</taxon>
        <taxon>Nematoda</taxon>
        <taxon>Chromadorea</taxon>
        <taxon>Rhabditida</taxon>
        <taxon>Tylenchina</taxon>
        <taxon>Tylenchomorpha</taxon>
        <taxon>Tylenchoidea</taxon>
        <taxon>Heteroderidae</taxon>
        <taxon>Heteroderinae</taxon>
        <taxon>Globodera</taxon>
    </lineage>
</organism>
<protein>
    <submittedName>
        <fullName evidence="3">Ig-like domain-containing protein</fullName>
    </submittedName>
</protein>
<accession>A0A183BN06</accession>
<dbReference type="WBParaSite" id="GPLIN_000199100">
    <property type="protein sequence ID" value="GPLIN_000199100"/>
    <property type="gene ID" value="GPLIN_000199100"/>
</dbReference>
<feature type="region of interest" description="Disordered" evidence="1">
    <location>
        <begin position="1"/>
        <end position="34"/>
    </location>
</feature>
<sequence length="262" mass="29781">MASDFNQVSESLETQFEIQGSEREFSGEEDASLPEMREICSRANLQMMAQDELMSGEPQRNEKRLTNESVPNSNCQIRVEESKKVLKSSENLQLRTIASECLGRDESVKERKGKTKPSKKPPDKLSKKVQFPKSPIRSEFPLGKENGKVWGHEEGMSENESIEFVGLKRENSRSFSWMKRRAKPDSLENESASEHGKLPHVAERTAEPIPLEIGSILEFGIRSRLHCARRRKSQVLWTPPLRSEPLGDERKAGTPFLIVWGC</sequence>
<keyword evidence="2" id="KW-1185">Reference proteome</keyword>
<name>A0A183BN06_GLOPA</name>